<protein>
    <submittedName>
        <fullName evidence="10">Uncharacterized protein conserved in bacteria</fullName>
    </submittedName>
</protein>
<feature type="active site" description="Nucleophile" evidence="7">
    <location>
        <position position="172"/>
    </location>
</feature>
<dbReference type="EMBL" id="UATL01000005">
    <property type="protein sequence ID" value="SPY43897.1"/>
    <property type="molecule type" value="Genomic_DNA"/>
</dbReference>
<feature type="active site" description="Proton donor/acceptor" evidence="7">
    <location>
        <position position="164"/>
    </location>
</feature>
<evidence type="ECO:0000259" key="9">
    <source>
        <dbReference type="PROSITE" id="PS52029"/>
    </source>
</evidence>
<evidence type="ECO:0000256" key="4">
    <source>
        <dbReference type="ARBA" id="ARBA00022960"/>
    </source>
</evidence>
<name>A0A2X1XM78_PHODM</name>
<dbReference type="RefSeq" id="WP_005305416.1">
    <property type="nucleotide sequence ID" value="NZ_CP035782.1"/>
</dbReference>
<dbReference type="GO" id="GO:0008360">
    <property type="term" value="P:regulation of cell shape"/>
    <property type="evidence" value="ECO:0007669"/>
    <property type="project" value="UniProtKB-UniRule"/>
</dbReference>
<organism evidence="10 11">
    <name type="scientific">Photobacterium damselae</name>
    <dbReference type="NCBI Taxonomy" id="38293"/>
    <lineage>
        <taxon>Bacteria</taxon>
        <taxon>Pseudomonadati</taxon>
        <taxon>Pseudomonadota</taxon>
        <taxon>Gammaproteobacteria</taxon>
        <taxon>Vibrionales</taxon>
        <taxon>Vibrionaceae</taxon>
        <taxon>Photobacterium</taxon>
    </lineage>
</organism>
<dbReference type="SUPFAM" id="SSF141523">
    <property type="entry name" value="L,D-transpeptidase catalytic domain-like"/>
    <property type="match status" value="1"/>
</dbReference>
<accession>A0A2X1XM78</accession>
<dbReference type="GO" id="GO:0009252">
    <property type="term" value="P:peptidoglycan biosynthetic process"/>
    <property type="evidence" value="ECO:0007669"/>
    <property type="project" value="UniProtKB-UniPathway"/>
</dbReference>
<comment type="similarity">
    <text evidence="2">Belongs to the YkuD family.</text>
</comment>
<dbReference type="UniPathway" id="UPA00219"/>
<proteinExistence type="inferred from homology"/>
<evidence type="ECO:0000256" key="2">
    <source>
        <dbReference type="ARBA" id="ARBA00005992"/>
    </source>
</evidence>
<keyword evidence="6 7" id="KW-0961">Cell wall biogenesis/degradation</keyword>
<dbReference type="CDD" id="cd16913">
    <property type="entry name" value="YkuD_like"/>
    <property type="match status" value="1"/>
</dbReference>
<keyword evidence="4 7" id="KW-0133">Cell shape</keyword>
<evidence type="ECO:0000256" key="8">
    <source>
        <dbReference type="SAM" id="SignalP"/>
    </source>
</evidence>
<feature type="signal peptide" evidence="8">
    <location>
        <begin position="1"/>
        <end position="22"/>
    </location>
</feature>
<keyword evidence="3" id="KW-0808">Transferase</keyword>
<gene>
    <name evidence="10" type="ORF">NCTC11647_02830</name>
</gene>
<comment type="pathway">
    <text evidence="1 7">Cell wall biogenesis; peptidoglycan biosynthesis.</text>
</comment>
<dbReference type="PROSITE" id="PS52029">
    <property type="entry name" value="LD_TPASE"/>
    <property type="match status" value="1"/>
</dbReference>
<evidence type="ECO:0000256" key="6">
    <source>
        <dbReference type="ARBA" id="ARBA00023316"/>
    </source>
</evidence>
<reference evidence="10 11" key="1">
    <citation type="submission" date="2018-06" db="EMBL/GenBank/DDBJ databases">
        <authorList>
            <consortium name="Pathogen Informatics"/>
            <person name="Doyle S."/>
        </authorList>
    </citation>
    <scope>NUCLEOTIDE SEQUENCE [LARGE SCALE GENOMIC DNA]</scope>
    <source>
        <strain evidence="10 11">NCTC11647</strain>
    </source>
</reference>
<evidence type="ECO:0000256" key="1">
    <source>
        <dbReference type="ARBA" id="ARBA00004752"/>
    </source>
</evidence>
<dbReference type="GO" id="GO:0071555">
    <property type="term" value="P:cell wall organization"/>
    <property type="evidence" value="ECO:0007669"/>
    <property type="project" value="UniProtKB-UniRule"/>
</dbReference>
<dbReference type="GO" id="GO:0016740">
    <property type="term" value="F:transferase activity"/>
    <property type="evidence" value="ECO:0007669"/>
    <property type="project" value="UniProtKB-KW"/>
</dbReference>
<evidence type="ECO:0000256" key="5">
    <source>
        <dbReference type="ARBA" id="ARBA00022984"/>
    </source>
</evidence>
<evidence type="ECO:0000256" key="7">
    <source>
        <dbReference type="PROSITE-ProRule" id="PRU01373"/>
    </source>
</evidence>
<dbReference type="Proteomes" id="UP000251647">
    <property type="component" value="Unassembled WGS sequence"/>
</dbReference>
<feature type="chain" id="PRO_5016088630" evidence="8">
    <location>
        <begin position="23"/>
        <end position="239"/>
    </location>
</feature>
<dbReference type="GO" id="GO:0004180">
    <property type="term" value="F:carboxypeptidase activity"/>
    <property type="evidence" value="ECO:0007669"/>
    <property type="project" value="UniProtKB-ARBA"/>
</dbReference>
<evidence type="ECO:0000256" key="3">
    <source>
        <dbReference type="ARBA" id="ARBA00022679"/>
    </source>
</evidence>
<keyword evidence="8" id="KW-0732">Signal</keyword>
<evidence type="ECO:0000313" key="10">
    <source>
        <dbReference type="EMBL" id="SPY43897.1"/>
    </source>
</evidence>
<dbReference type="Pfam" id="PF03734">
    <property type="entry name" value="YkuD"/>
    <property type="match status" value="1"/>
</dbReference>
<dbReference type="InterPro" id="IPR038063">
    <property type="entry name" value="Transpep_catalytic_dom"/>
</dbReference>
<sequence>MKILRAFWGIGLMSVLCQPVLASNYSYNDFPPKGSRTVDDVIKRYQPIVEPRLKIDFARAEVSYPPKKIALFAMKNEQKMELWAEEGDTWHLIKNYPITKLSGVMGPKKREGDKQIPEGIYQVEFLNPNSQYHLSMKLNYPNDFDLKYAKLEGRTKPGTNIFIHGKESSVGCLAIGDVAIEELFVLAKNTGIDNIDVVISPYDPRTRTLVPTLSEPYWTSILYRDITHVAQQFDSKRHL</sequence>
<dbReference type="PANTHER" id="PTHR36699:SF1">
    <property type="entry name" value="L,D-TRANSPEPTIDASE YAFK-RELATED"/>
    <property type="match status" value="1"/>
</dbReference>
<dbReference type="InterPro" id="IPR005490">
    <property type="entry name" value="LD_TPept_cat_dom"/>
</dbReference>
<keyword evidence="5 7" id="KW-0573">Peptidoglycan synthesis</keyword>
<evidence type="ECO:0000313" key="11">
    <source>
        <dbReference type="Proteomes" id="UP000251647"/>
    </source>
</evidence>
<dbReference type="AlphaFoldDB" id="A0A2X1XM78"/>
<feature type="domain" description="L,D-TPase catalytic" evidence="9">
    <location>
        <begin position="69"/>
        <end position="200"/>
    </location>
</feature>
<dbReference type="PANTHER" id="PTHR36699">
    <property type="entry name" value="LD-TRANSPEPTIDASE"/>
    <property type="match status" value="1"/>
</dbReference>